<dbReference type="HOGENOM" id="CLU_2665881_0_0_7"/>
<feature type="transmembrane region" description="Helical" evidence="2">
    <location>
        <begin position="6"/>
        <end position="32"/>
    </location>
</feature>
<organism evidence="3">
    <name type="scientific">Geobacter sp. (strain M21)</name>
    <dbReference type="NCBI Taxonomy" id="443144"/>
    <lineage>
        <taxon>Bacteria</taxon>
        <taxon>Pseudomonadati</taxon>
        <taxon>Thermodesulfobacteriota</taxon>
        <taxon>Desulfuromonadia</taxon>
        <taxon>Geobacterales</taxon>
        <taxon>Geobacteraceae</taxon>
        <taxon>Geobacter</taxon>
    </lineage>
</organism>
<evidence type="ECO:0008006" key="4">
    <source>
        <dbReference type="Google" id="ProtNLM"/>
    </source>
</evidence>
<keyword evidence="2" id="KW-0472">Membrane</keyword>
<keyword evidence="2" id="KW-1133">Transmembrane helix</keyword>
<dbReference type="AlphaFoldDB" id="C6E803"/>
<dbReference type="KEGG" id="gem:GM21_0100"/>
<evidence type="ECO:0000256" key="2">
    <source>
        <dbReference type="SAM" id="Phobius"/>
    </source>
</evidence>
<dbReference type="OrthoDB" id="5421811at2"/>
<protein>
    <recommendedName>
        <fullName evidence="4">Cbb3-type cytochrome oxidase assembly protein CcoS</fullName>
    </recommendedName>
</protein>
<name>C6E803_GEOSM</name>
<gene>
    <name evidence="3" type="ordered locus">GM21_0100</name>
</gene>
<proteinExistence type="predicted"/>
<dbReference type="Pfam" id="PF03597">
    <property type="entry name" value="FixS"/>
    <property type="match status" value="1"/>
</dbReference>
<dbReference type="STRING" id="443144.GM21_0100"/>
<evidence type="ECO:0000256" key="1">
    <source>
        <dbReference type="SAM" id="MobiDB-lite"/>
    </source>
</evidence>
<feature type="compositionally biased region" description="Basic and acidic residues" evidence="1">
    <location>
        <begin position="66"/>
        <end position="82"/>
    </location>
</feature>
<feature type="region of interest" description="Disordered" evidence="1">
    <location>
        <begin position="56"/>
        <end position="82"/>
    </location>
</feature>
<reference evidence="3" key="1">
    <citation type="submission" date="2009-07" db="EMBL/GenBank/DDBJ databases">
        <title>Complete sequence of Geobacter sp. M21.</title>
        <authorList>
            <consortium name="US DOE Joint Genome Institute"/>
            <person name="Lucas S."/>
            <person name="Copeland A."/>
            <person name="Lapidus A."/>
            <person name="Glavina del Rio T."/>
            <person name="Dalin E."/>
            <person name="Tice H."/>
            <person name="Bruce D."/>
            <person name="Goodwin L."/>
            <person name="Pitluck S."/>
            <person name="Saunders E."/>
            <person name="Brettin T."/>
            <person name="Detter J.C."/>
            <person name="Han C."/>
            <person name="Larimer F."/>
            <person name="Land M."/>
            <person name="Hauser L."/>
            <person name="Kyrpides N."/>
            <person name="Ovchinnikova G."/>
            <person name="Lovley D."/>
        </authorList>
    </citation>
    <scope>NUCLEOTIDE SEQUENCE [LARGE SCALE GENOMIC DNA]</scope>
    <source>
        <strain evidence="3">M21</strain>
    </source>
</reference>
<dbReference type="InterPro" id="IPR004714">
    <property type="entry name" value="Cyt_oxidase_maturation_cbb3"/>
</dbReference>
<accession>C6E803</accession>
<dbReference type="EMBL" id="CP001661">
    <property type="protein sequence ID" value="ACT16186.1"/>
    <property type="molecule type" value="Genomic_DNA"/>
</dbReference>
<keyword evidence="2" id="KW-0812">Transmembrane</keyword>
<sequence length="82" mass="9205">MNPTEGHAFLFLWIGFLLLMSTALGAVFIWAIRTGQFSNQQRARYLALQAAIPDVEPPAKDAPQAKGREARPKEEAKRRELP</sequence>
<evidence type="ECO:0000313" key="3">
    <source>
        <dbReference type="EMBL" id="ACT16186.1"/>
    </source>
</evidence>